<protein>
    <submittedName>
        <fullName evidence="3">GIY-YIG nuclease family protein</fullName>
    </submittedName>
</protein>
<comment type="caution">
    <text evidence="3">The sequence shown here is derived from an EMBL/GenBank/DDBJ whole genome shotgun (WGS) entry which is preliminary data.</text>
</comment>
<dbReference type="PANTHER" id="PTHR34477">
    <property type="entry name" value="UPF0213 PROTEIN YHBQ"/>
    <property type="match status" value="1"/>
</dbReference>
<feature type="domain" description="GIY-YIG" evidence="2">
    <location>
        <begin position="21"/>
        <end position="96"/>
    </location>
</feature>
<dbReference type="Proteomes" id="UP001597201">
    <property type="component" value="Unassembled WGS sequence"/>
</dbReference>
<dbReference type="InterPro" id="IPR050190">
    <property type="entry name" value="UPF0213_domain"/>
</dbReference>
<dbReference type="InterPro" id="IPR035901">
    <property type="entry name" value="GIY-YIG_endonuc_sf"/>
</dbReference>
<dbReference type="Pfam" id="PF01541">
    <property type="entry name" value="GIY-YIG"/>
    <property type="match status" value="1"/>
</dbReference>
<reference evidence="4" key="1">
    <citation type="journal article" date="2019" name="Int. J. Syst. Evol. Microbiol.">
        <title>The Global Catalogue of Microorganisms (GCM) 10K type strain sequencing project: providing services to taxonomists for standard genome sequencing and annotation.</title>
        <authorList>
            <consortium name="The Broad Institute Genomics Platform"/>
            <consortium name="The Broad Institute Genome Sequencing Center for Infectious Disease"/>
            <person name="Wu L."/>
            <person name="Ma J."/>
        </authorList>
    </citation>
    <scope>NUCLEOTIDE SEQUENCE [LARGE SCALE GENOMIC DNA]</scope>
    <source>
        <strain evidence="4">CCUG 61485</strain>
    </source>
</reference>
<dbReference type="SUPFAM" id="SSF82771">
    <property type="entry name" value="GIY-YIG endonuclease"/>
    <property type="match status" value="1"/>
</dbReference>
<proteinExistence type="inferred from homology"/>
<sequence>MAQLNSASDLPAGRQVSAKVKMYYVYVLNSVNFDRNYTGFTKDLDRRVREHNLGKNKSTKAYVPWKLIHVEEFEERLEARKREKYLKSGSGREYLKKL</sequence>
<comment type="similarity">
    <text evidence="1">Belongs to the UPF0213 family.</text>
</comment>
<keyword evidence="4" id="KW-1185">Reference proteome</keyword>
<dbReference type="RefSeq" id="WP_377175319.1">
    <property type="nucleotide sequence ID" value="NZ_JBHTMY010000001.1"/>
</dbReference>
<evidence type="ECO:0000259" key="2">
    <source>
        <dbReference type="PROSITE" id="PS50164"/>
    </source>
</evidence>
<organism evidence="3 4">
    <name type="scientific">Namhaeicola litoreus</name>
    <dbReference type="NCBI Taxonomy" id="1052145"/>
    <lineage>
        <taxon>Bacteria</taxon>
        <taxon>Pseudomonadati</taxon>
        <taxon>Bacteroidota</taxon>
        <taxon>Flavobacteriia</taxon>
        <taxon>Flavobacteriales</taxon>
        <taxon>Flavobacteriaceae</taxon>
        <taxon>Namhaeicola</taxon>
    </lineage>
</organism>
<accession>A0ABW3XWX4</accession>
<evidence type="ECO:0000313" key="3">
    <source>
        <dbReference type="EMBL" id="MFD1314063.1"/>
    </source>
</evidence>
<dbReference type="PANTHER" id="PTHR34477:SF1">
    <property type="entry name" value="UPF0213 PROTEIN YHBQ"/>
    <property type="match status" value="1"/>
</dbReference>
<name>A0ABW3XWX4_9FLAO</name>
<dbReference type="PROSITE" id="PS50164">
    <property type="entry name" value="GIY_YIG"/>
    <property type="match status" value="1"/>
</dbReference>
<dbReference type="Gene3D" id="3.40.1440.10">
    <property type="entry name" value="GIY-YIG endonuclease"/>
    <property type="match status" value="1"/>
</dbReference>
<dbReference type="EMBL" id="JBHTMY010000001">
    <property type="protein sequence ID" value="MFD1314063.1"/>
    <property type="molecule type" value="Genomic_DNA"/>
</dbReference>
<dbReference type="InterPro" id="IPR000305">
    <property type="entry name" value="GIY-YIG_endonuc"/>
</dbReference>
<evidence type="ECO:0000256" key="1">
    <source>
        <dbReference type="ARBA" id="ARBA00007435"/>
    </source>
</evidence>
<gene>
    <name evidence="3" type="ORF">ACFQ39_00415</name>
</gene>
<evidence type="ECO:0000313" key="4">
    <source>
        <dbReference type="Proteomes" id="UP001597201"/>
    </source>
</evidence>
<dbReference type="CDD" id="cd10449">
    <property type="entry name" value="GIY-YIG_SLX1_like"/>
    <property type="match status" value="1"/>
</dbReference>